<reference evidence="1 2" key="1">
    <citation type="submission" date="2021-06" db="EMBL/GenBank/DDBJ databases">
        <title>Clostridia strains as spoilage organisms.</title>
        <authorList>
            <person name="Wambui J."/>
            <person name="Stephan R."/>
            <person name="Stevens M.J.A."/>
        </authorList>
    </citation>
    <scope>NUCLEOTIDE SEQUENCE [LARGE SCALE GENOMIC DNA]</scope>
    <source>
        <strain evidence="1 2">CM013</strain>
    </source>
</reference>
<evidence type="ECO:0000313" key="2">
    <source>
        <dbReference type="Proteomes" id="UP000740830"/>
    </source>
</evidence>
<proteinExistence type="predicted"/>
<evidence type="ECO:0000313" key="1">
    <source>
        <dbReference type="EMBL" id="MBU3219786.1"/>
    </source>
</evidence>
<comment type="caution">
    <text evidence="1">The sequence shown here is derived from an EMBL/GenBank/DDBJ whole genome shotgun (WGS) entry which is preliminary data.</text>
</comment>
<name>A0ABS6C2V6_9CLOT</name>
<dbReference type="Proteomes" id="UP000740830">
    <property type="component" value="Unassembled WGS sequence"/>
</dbReference>
<accession>A0ABS6C2V6</accession>
<protein>
    <submittedName>
        <fullName evidence="1">Uncharacterized protein</fullName>
    </submittedName>
</protein>
<dbReference type="EMBL" id="JAHLDG010000008">
    <property type="protein sequence ID" value="MBU3219786.1"/>
    <property type="molecule type" value="Genomic_DNA"/>
</dbReference>
<keyword evidence="2" id="KW-1185">Reference proteome</keyword>
<sequence>MIVIVKSEGKRFKVPFPTRLLTSKLVLRIIKRVCIKNADEAQKKYLEDIDFNSISNSMKLLKKYKGLKIVDIKSKDGDVIEIII</sequence>
<organism evidence="1 2">
    <name type="scientific">Clostridium algidicarnis</name>
    <dbReference type="NCBI Taxonomy" id="37659"/>
    <lineage>
        <taxon>Bacteria</taxon>
        <taxon>Bacillati</taxon>
        <taxon>Bacillota</taxon>
        <taxon>Clostridia</taxon>
        <taxon>Eubacteriales</taxon>
        <taxon>Clostridiaceae</taxon>
        <taxon>Clostridium</taxon>
    </lineage>
</organism>
<dbReference type="RefSeq" id="WP_216131820.1">
    <property type="nucleotide sequence ID" value="NZ_JAHLDG010000008.1"/>
</dbReference>
<gene>
    <name evidence="1" type="ORF">KPL27_06670</name>
</gene>